<feature type="transmembrane region" description="Helical" evidence="1">
    <location>
        <begin position="270"/>
        <end position="291"/>
    </location>
</feature>
<protein>
    <recommendedName>
        <fullName evidence="2">7 transmembrane helices usually fused to an inactive transglutaminase domain-containing protein</fullName>
    </recommendedName>
</protein>
<keyword evidence="1" id="KW-0812">Transmembrane</keyword>
<evidence type="ECO:0000256" key="1">
    <source>
        <dbReference type="SAM" id="Phobius"/>
    </source>
</evidence>
<dbReference type="AlphaFoldDB" id="A0A2H0WS02"/>
<dbReference type="Pfam" id="PF14402">
    <property type="entry name" value="7TM_transglut"/>
    <property type="match status" value="1"/>
</dbReference>
<evidence type="ECO:0000313" key="3">
    <source>
        <dbReference type="EMBL" id="PIS15401.1"/>
    </source>
</evidence>
<evidence type="ECO:0000259" key="2">
    <source>
        <dbReference type="Pfam" id="PF14402"/>
    </source>
</evidence>
<gene>
    <name evidence="3" type="ORF">COT63_00115</name>
</gene>
<dbReference type="EMBL" id="PEZH01000003">
    <property type="protein sequence ID" value="PIS15401.1"/>
    <property type="molecule type" value="Genomic_DNA"/>
</dbReference>
<feature type="transmembrane region" description="Helical" evidence="1">
    <location>
        <begin position="242"/>
        <end position="264"/>
    </location>
</feature>
<keyword evidence="1" id="KW-1133">Transmembrane helix</keyword>
<feature type="transmembrane region" description="Helical" evidence="1">
    <location>
        <begin position="106"/>
        <end position="123"/>
    </location>
</feature>
<comment type="caution">
    <text evidence="3">The sequence shown here is derived from an EMBL/GenBank/DDBJ whole genome shotgun (WGS) entry which is preliminary data.</text>
</comment>
<feature type="domain" description="7 transmembrane helices usually fused to an inactive transglutaminase" evidence="2">
    <location>
        <begin position="106"/>
        <end position="299"/>
    </location>
</feature>
<accession>A0A2H0WS02</accession>
<evidence type="ECO:0000313" key="4">
    <source>
        <dbReference type="Proteomes" id="UP000231282"/>
    </source>
</evidence>
<feature type="transmembrane region" description="Helical" evidence="1">
    <location>
        <begin position="153"/>
        <end position="170"/>
    </location>
</feature>
<sequence length="301" mass="34041">MPFLTKKTIICFILFFIFFLFGFISQSFALSPTPDLTITPEATVFLEATAQAEPKEKTPPLTESTKEVKGRLESILESQQLKPLGMTNFLKYAIRKAVSQDIPPNTIVLIFLLPVIATLITVFRYVVGSVGFGVFTPVMISVAFIATGLGPGLVLFLVVLFIANLARLILKKIRVHFLPRMSILLWLICLGVLVLLFLGPQLGFESVTDISIFPILIVILLVENFIEVLIGKSRREAWRMTWQTLLVAILGYFLLNWQFLQFFVLLNPEIVLFLVLLVNVLIGRYSGLRLLEYQRFRSVVK</sequence>
<reference evidence="4" key="1">
    <citation type="submission" date="2017-09" db="EMBL/GenBank/DDBJ databases">
        <title>Depth-based differentiation of microbial function through sediment-hosted aquifers and enrichment of novel symbionts in the deep terrestrial subsurface.</title>
        <authorList>
            <person name="Probst A.J."/>
            <person name="Ladd B."/>
            <person name="Jarett J.K."/>
            <person name="Geller-Mcgrath D.E."/>
            <person name="Sieber C.M.K."/>
            <person name="Emerson J.B."/>
            <person name="Anantharaman K."/>
            <person name="Thomas B.C."/>
            <person name="Malmstrom R."/>
            <person name="Stieglmeier M."/>
            <person name="Klingl A."/>
            <person name="Woyke T."/>
            <person name="Ryan C.M."/>
            <person name="Banfield J.F."/>
        </authorList>
    </citation>
    <scope>NUCLEOTIDE SEQUENCE [LARGE SCALE GENOMIC DNA]</scope>
</reference>
<feature type="transmembrane region" description="Helical" evidence="1">
    <location>
        <begin position="210"/>
        <end position="230"/>
    </location>
</feature>
<name>A0A2H0WS02_9BACT</name>
<dbReference type="InterPro" id="IPR025840">
    <property type="entry name" value="7TM_transglut"/>
</dbReference>
<organism evidence="3 4">
    <name type="scientific">Candidatus Shapirobacteria bacterium CG09_land_8_20_14_0_10_38_17</name>
    <dbReference type="NCBI Taxonomy" id="1974884"/>
    <lineage>
        <taxon>Bacteria</taxon>
        <taxon>Candidatus Shapironibacteriota</taxon>
    </lineage>
</organism>
<keyword evidence="1" id="KW-0472">Membrane</keyword>
<proteinExistence type="predicted"/>
<dbReference type="Proteomes" id="UP000231282">
    <property type="component" value="Unassembled WGS sequence"/>
</dbReference>
<feature type="transmembrane region" description="Helical" evidence="1">
    <location>
        <begin position="182"/>
        <end position="204"/>
    </location>
</feature>